<comment type="caution">
    <text evidence="5">The sequence shown here is derived from an EMBL/GenBank/DDBJ whole genome shotgun (WGS) entry which is preliminary data.</text>
</comment>
<dbReference type="SUPFAM" id="SSF48452">
    <property type="entry name" value="TPR-like"/>
    <property type="match status" value="1"/>
</dbReference>
<feature type="region of interest" description="Disordered" evidence="4">
    <location>
        <begin position="779"/>
        <end position="805"/>
    </location>
</feature>
<dbReference type="AlphaFoldDB" id="A0AAD7XHE0"/>
<dbReference type="Proteomes" id="UP001230188">
    <property type="component" value="Unassembled WGS sequence"/>
</dbReference>
<evidence type="ECO:0000256" key="1">
    <source>
        <dbReference type="ARBA" id="ARBA00022803"/>
    </source>
</evidence>
<evidence type="ECO:0000256" key="4">
    <source>
        <dbReference type="SAM" id="MobiDB-lite"/>
    </source>
</evidence>
<dbReference type="InterPro" id="IPR011990">
    <property type="entry name" value="TPR-like_helical_dom_sf"/>
</dbReference>
<dbReference type="Pfam" id="PF13432">
    <property type="entry name" value="TPR_16"/>
    <property type="match status" value="2"/>
</dbReference>
<protein>
    <submittedName>
        <fullName evidence="5">Uncharacterized protein</fullName>
    </submittedName>
</protein>
<feature type="repeat" description="TPR" evidence="3">
    <location>
        <begin position="499"/>
        <end position="532"/>
    </location>
</feature>
<proteinExistence type="inferred from homology"/>
<dbReference type="EMBL" id="JAQMWT010000563">
    <property type="protein sequence ID" value="KAJ8599443.1"/>
    <property type="molecule type" value="Genomic_DNA"/>
</dbReference>
<dbReference type="PANTHER" id="PTHR12558:SF13">
    <property type="entry name" value="CELL DIVISION CYCLE PROTEIN 27 HOMOLOG"/>
    <property type="match status" value="1"/>
</dbReference>
<dbReference type="InterPro" id="IPR019734">
    <property type="entry name" value="TPR_rpt"/>
</dbReference>
<dbReference type="Gene3D" id="1.25.40.10">
    <property type="entry name" value="Tetratricopeptide repeat domain"/>
    <property type="match status" value="2"/>
</dbReference>
<dbReference type="PANTHER" id="PTHR12558">
    <property type="entry name" value="CELL DIVISION CYCLE 16,23,27"/>
    <property type="match status" value="1"/>
</dbReference>
<name>A0AAD7XHE0_9STRA</name>
<evidence type="ECO:0000256" key="2">
    <source>
        <dbReference type="ARBA" id="ARBA00038210"/>
    </source>
</evidence>
<evidence type="ECO:0000256" key="3">
    <source>
        <dbReference type="PROSITE-ProRule" id="PRU00339"/>
    </source>
</evidence>
<keyword evidence="6" id="KW-1185">Reference proteome</keyword>
<dbReference type="PROSITE" id="PS50005">
    <property type="entry name" value="TPR"/>
    <property type="match status" value="2"/>
</dbReference>
<evidence type="ECO:0000313" key="5">
    <source>
        <dbReference type="EMBL" id="KAJ8599443.1"/>
    </source>
</evidence>
<organism evidence="5 6">
    <name type="scientific">Chrysophaeum taylorii</name>
    <dbReference type="NCBI Taxonomy" id="2483200"/>
    <lineage>
        <taxon>Eukaryota</taxon>
        <taxon>Sar</taxon>
        <taxon>Stramenopiles</taxon>
        <taxon>Ochrophyta</taxon>
        <taxon>Pelagophyceae</taxon>
        <taxon>Pelagomonadales</taxon>
        <taxon>Pelagomonadaceae</taxon>
        <taxon>Chrysophaeum</taxon>
    </lineage>
</organism>
<dbReference type="SMART" id="SM00028">
    <property type="entry name" value="TPR"/>
    <property type="match status" value="4"/>
</dbReference>
<reference evidence="5" key="1">
    <citation type="submission" date="2023-01" db="EMBL/GenBank/DDBJ databases">
        <title>Metagenome sequencing of chrysophaentin producing Chrysophaeum taylorii.</title>
        <authorList>
            <person name="Davison J."/>
            <person name="Bewley C."/>
        </authorList>
    </citation>
    <scope>NUCLEOTIDE SEQUENCE</scope>
    <source>
        <strain evidence="5">NIES-1699</strain>
    </source>
</reference>
<sequence>MPQLGRLYTRKQRESAAWWERTRQAVSAAAASKQALPLVFAGAKASQARMLGKAAMMAGDLVHVLRKLVERKEIEGAEVSWGEATTLALEAMRDTLGRDRGARPFGNEAFEQVAAAIVALQELLEICTCVLREPGQASPSVLAHELEKREMIVDDALEYLKCRDDDTDVTVVDMGGVSAAALAIVDDVEALRPKGDDVIAVGMRAKAVLEVLKRDADFSLARQATLDALAAKLAQLHELLLSSYKRKGWLQARWVGAIGSPFSAADADVERACDELREQLGLRPAARATTYVLEVAMVRSIEKTCKRLGGTQRDAAMVLSKDVAATERVSAAANVDPDELRKELLKFGPADCAHCGASIAVRAANFCPNCGQRVTTGLARLVGASSPYSPELKAIFKSAWARADAVVSRALEQLSEGDATGAHATLDGHRSDANACVVAGAALCHLGRYEAALDRLGDAIELDAGNVDAWFGMAVVRTKRGDEDLAAFEQCVALAPGHSMARTAYGTALFERRDADGAERELRRAIKADPSNAIAHTSYAMVLQLKRNHSAAQRLYKRAIDLDPLNSDALCKYGIFLYDVRNDSDAAEVVFKSAIDAGVGNSNAHLCYGCLLEQARHDYRGATCQYKLAIDADPTNAMAAKCYQRAQQKTHKLKEEVRLEVTNSTSLNILCVFTAARVAWSSPPQTTTMKSLVSLAAFEVHARTTTTLTIEAASMPFCSVFAMDLKAATFGFVYVKPDDSNTLKITKSVLKMDDRRRSLPPVHDAHLRALGLLLEEDDDEESDDFHHPLEYSESCGASSFAGTDS</sequence>
<keyword evidence="1 3" id="KW-0802">TPR repeat</keyword>
<comment type="similarity">
    <text evidence="2">Belongs to the APC3/CDC27 family.</text>
</comment>
<feature type="repeat" description="TPR" evidence="3">
    <location>
        <begin position="533"/>
        <end position="566"/>
    </location>
</feature>
<feature type="compositionally biased region" description="Polar residues" evidence="4">
    <location>
        <begin position="795"/>
        <end position="805"/>
    </location>
</feature>
<gene>
    <name evidence="5" type="ORF">CTAYLR_008025</name>
</gene>
<accession>A0AAD7XHE0</accession>
<evidence type="ECO:0000313" key="6">
    <source>
        <dbReference type="Proteomes" id="UP001230188"/>
    </source>
</evidence>